<evidence type="ECO:0000313" key="8">
    <source>
        <dbReference type="EMBL" id="MEU1955238.1"/>
    </source>
</evidence>
<evidence type="ECO:0000256" key="4">
    <source>
        <dbReference type="ARBA" id="ARBA00023136"/>
    </source>
</evidence>
<dbReference type="InterPro" id="IPR010432">
    <property type="entry name" value="RDD"/>
</dbReference>
<dbReference type="EMBL" id="JBEYBF010000021">
    <property type="protein sequence ID" value="MEU1955238.1"/>
    <property type="molecule type" value="Genomic_DNA"/>
</dbReference>
<evidence type="ECO:0000256" key="2">
    <source>
        <dbReference type="ARBA" id="ARBA00022692"/>
    </source>
</evidence>
<evidence type="ECO:0000256" key="3">
    <source>
        <dbReference type="ARBA" id="ARBA00022989"/>
    </source>
</evidence>
<name>A0ABV2WWI7_9NOCA</name>
<evidence type="ECO:0000256" key="5">
    <source>
        <dbReference type="SAM" id="MobiDB-lite"/>
    </source>
</evidence>
<gene>
    <name evidence="8" type="ORF">ABZ510_25670</name>
</gene>
<comment type="caution">
    <text evidence="8">The sequence shown here is derived from an EMBL/GenBank/DDBJ whole genome shotgun (WGS) entry which is preliminary data.</text>
</comment>
<feature type="region of interest" description="Disordered" evidence="5">
    <location>
        <begin position="1"/>
        <end position="22"/>
    </location>
</feature>
<comment type="subcellular location">
    <subcellularLocation>
        <location evidence="1">Membrane</location>
        <topology evidence="1">Multi-pass membrane protein</topology>
    </subcellularLocation>
</comment>
<keyword evidence="2 6" id="KW-0812">Transmembrane</keyword>
<keyword evidence="4 6" id="KW-0472">Membrane</keyword>
<feature type="transmembrane region" description="Helical" evidence="6">
    <location>
        <begin position="46"/>
        <end position="69"/>
    </location>
</feature>
<accession>A0ABV2WWI7</accession>
<dbReference type="Proteomes" id="UP001550628">
    <property type="component" value="Unassembled WGS sequence"/>
</dbReference>
<organism evidence="8 9">
    <name type="scientific">Nocardia rhamnosiphila</name>
    <dbReference type="NCBI Taxonomy" id="426716"/>
    <lineage>
        <taxon>Bacteria</taxon>
        <taxon>Bacillati</taxon>
        <taxon>Actinomycetota</taxon>
        <taxon>Actinomycetes</taxon>
        <taxon>Mycobacteriales</taxon>
        <taxon>Nocardiaceae</taxon>
        <taxon>Nocardia</taxon>
    </lineage>
</organism>
<keyword evidence="9" id="KW-1185">Reference proteome</keyword>
<keyword evidence="3 6" id="KW-1133">Transmembrane helix</keyword>
<evidence type="ECO:0000256" key="6">
    <source>
        <dbReference type="SAM" id="Phobius"/>
    </source>
</evidence>
<reference evidence="8 9" key="1">
    <citation type="submission" date="2024-06" db="EMBL/GenBank/DDBJ databases">
        <title>The Natural Products Discovery Center: Release of the First 8490 Sequenced Strains for Exploring Actinobacteria Biosynthetic Diversity.</title>
        <authorList>
            <person name="Kalkreuter E."/>
            <person name="Kautsar S.A."/>
            <person name="Yang D."/>
            <person name="Bader C.D."/>
            <person name="Teijaro C.N."/>
            <person name="Fluegel L."/>
            <person name="Davis C.M."/>
            <person name="Simpson J.R."/>
            <person name="Lauterbach L."/>
            <person name="Steele A.D."/>
            <person name="Gui C."/>
            <person name="Meng S."/>
            <person name="Li G."/>
            <person name="Viehrig K."/>
            <person name="Ye F."/>
            <person name="Su P."/>
            <person name="Kiefer A.F."/>
            <person name="Nichols A."/>
            <person name="Cepeda A.J."/>
            <person name="Yan W."/>
            <person name="Fan B."/>
            <person name="Jiang Y."/>
            <person name="Adhikari A."/>
            <person name="Zheng C.-J."/>
            <person name="Schuster L."/>
            <person name="Cowan T.M."/>
            <person name="Smanski M.J."/>
            <person name="Chevrette M.G."/>
            <person name="De Carvalho L.P.S."/>
            <person name="Shen B."/>
        </authorList>
    </citation>
    <scope>NUCLEOTIDE SEQUENCE [LARGE SCALE GENOMIC DNA]</scope>
    <source>
        <strain evidence="8 9">NPDC019708</strain>
    </source>
</reference>
<proteinExistence type="predicted"/>
<feature type="transmembrane region" description="Helical" evidence="6">
    <location>
        <begin position="81"/>
        <end position="100"/>
    </location>
</feature>
<sequence>MDLEKRPARRTGGGRNSATGGKKTRSFEFLESDWAKPRGSAGLTKVALTVIAFLLDLLLHSAVGLAVWNSFAHSPEPPWKPIVSGVLAGVAASFVHRVFVQRLIRTTLGKALFGLRLREEDGSYPTLWRLIEQWFVGGFLAVATPLQILG</sequence>
<dbReference type="Pfam" id="PF06271">
    <property type="entry name" value="RDD"/>
    <property type="match status" value="1"/>
</dbReference>
<protein>
    <submittedName>
        <fullName evidence="8">RDD family protein</fullName>
    </submittedName>
</protein>
<dbReference type="RefSeq" id="WP_356958752.1">
    <property type="nucleotide sequence ID" value="NZ_JBEYBD010000017.1"/>
</dbReference>
<evidence type="ECO:0000259" key="7">
    <source>
        <dbReference type="Pfam" id="PF06271"/>
    </source>
</evidence>
<evidence type="ECO:0000313" key="9">
    <source>
        <dbReference type="Proteomes" id="UP001550628"/>
    </source>
</evidence>
<evidence type="ECO:0000256" key="1">
    <source>
        <dbReference type="ARBA" id="ARBA00004141"/>
    </source>
</evidence>
<feature type="domain" description="RDD" evidence="7">
    <location>
        <begin position="51"/>
        <end position="137"/>
    </location>
</feature>